<keyword evidence="8" id="KW-0496">Mitochondrion</keyword>
<name>A0A167KYS8_CALVF</name>
<dbReference type="InterPro" id="IPR009078">
    <property type="entry name" value="Ferritin-like_SF"/>
</dbReference>
<feature type="binding site" evidence="8">
    <location>
        <position position="158"/>
    </location>
    <ligand>
        <name>Fe cation</name>
        <dbReference type="ChEBI" id="CHEBI:24875"/>
        <label>2</label>
    </ligand>
</feature>
<evidence type="ECO:0000256" key="8">
    <source>
        <dbReference type="HAMAP-Rule" id="MF_03194"/>
    </source>
</evidence>
<reference evidence="10 11" key="1">
    <citation type="journal article" date="2016" name="Mol. Biol. Evol.">
        <title>Comparative Genomics of Early-Diverging Mushroom-Forming Fungi Provides Insights into the Origins of Lignocellulose Decay Capabilities.</title>
        <authorList>
            <person name="Nagy L.G."/>
            <person name="Riley R."/>
            <person name="Tritt A."/>
            <person name="Adam C."/>
            <person name="Daum C."/>
            <person name="Floudas D."/>
            <person name="Sun H."/>
            <person name="Yadav J.S."/>
            <person name="Pangilinan J."/>
            <person name="Larsson K.H."/>
            <person name="Matsuura K."/>
            <person name="Barry K."/>
            <person name="Labutti K."/>
            <person name="Kuo R."/>
            <person name="Ohm R.A."/>
            <person name="Bhattacharya S.S."/>
            <person name="Shirouzu T."/>
            <person name="Yoshinaga Y."/>
            <person name="Martin F.M."/>
            <person name="Grigoriev I.V."/>
            <person name="Hibbett D.S."/>
        </authorList>
    </citation>
    <scope>NUCLEOTIDE SEQUENCE [LARGE SCALE GENOMIC DNA]</scope>
    <source>
        <strain evidence="10 11">TUFC12733</strain>
    </source>
</reference>
<dbReference type="AlphaFoldDB" id="A0A167KYS8"/>
<feature type="binding site" evidence="8">
    <location>
        <position position="106"/>
    </location>
    <ligand>
        <name>Fe cation</name>
        <dbReference type="ChEBI" id="CHEBI:24875"/>
        <label>1</label>
    </ligand>
</feature>
<gene>
    <name evidence="8" type="primary">COQ7</name>
    <name evidence="10" type="ORF">CALVIDRAFT_538297</name>
</gene>
<dbReference type="GO" id="GO:0016709">
    <property type="term" value="F:oxidoreductase activity, acting on paired donors, with incorporation or reduction of molecular oxygen, NAD(P)H as one donor, and incorporation of one atom of oxygen"/>
    <property type="evidence" value="ECO:0007669"/>
    <property type="project" value="UniProtKB-UniRule"/>
</dbReference>
<dbReference type="GO" id="GO:0046872">
    <property type="term" value="F:metal ion binding"/>
    <property type="evidence" value="ECO:0007669"/>
    <property type="project" value="UniProtKB-KW"/>
</dbReference>
<accession>A0A167KYS8</accession>
<feature type="compositionally biased region" description="Low complexity" evidence="9">
    <location>
        <begin position="23"/>
        <end position="39"/>
    </location>
</feature>
<dbReference type="UniPathway" id="UPA00232"/>
<evidence type="ECO:0000256" key="7">
    <source>
        <dbReference type="ARBA" id="ARBA00023136"/>
    </source>
</evidence>
<comment type="subunit">
    <text evidence="8">Component of a multi-subunit COQ enzyme complex, composed of at least COQ3, COQ4, COQ5, COQ6, COQ7 and COQ9.</text>
</comment>
<dbReference type="PANTHER" id="PTHR11237">
    <property type="entry name" value="COENZYME Q10 BIOSYNTHESIS PROTEIN 7"/>
    <property type="match status" value="1"/>
</dbReference>
<proteinExistence type="inferred from homology"/>
<feature type="binding site" evidence="8">
    <location>
        <position position="196"/>
    </location>
    <ligand>
        <name>Fe cation</name>
        <dbReference type="ChEBI" id="CHEBI:24875"/>
        <label>1</label>
    </ligand>
</feature>
<dbReference type="GO" id="GO:0031314">
    <property type="term" value="C:extrinsic component of mitochondrial inner membrane"/>
    <property type="evidence" value="ECO:0007669"/>
    <property type="project" value="UniProtKB-UniRule"/>
</dbReference>
<feature type="binding site" evidence="8">
    <location>
        <position position="196"/>
    </location>
    <ligand>
        <name>Fe cation</name>
        <dbReference type="ChEBI" id="CHEBI:24875"/>
        <label>2</label>
    </ligand>
</feature>
<evidence type="ECO:0000256" key="2">
    <source>
        <dbReference type="ARBA" id="ARBA00022688"/>
    </source>
</evidence>
<dbReference type="GO" id="GO:0008682">
    <property type="term" value="F:3-demethoxyubiquinol 3-hydroxylase activity"/>
    <property type="evidence" value="ECO:0007669"/>
    <property type="project" value="UniProtKB-EC"/>
</dbReference>
<dbReference type="GO" id="GO:0006744">
    <property type="term" value="P:ubiquinone biosynthetic process"/>
    <property type="evidence" value="ECO:0007669"/>
    <property type="project" value="UniProtKB-UniRule"/>
</dbReference>
<keyword evidence="6 8" id="KW-0503">Monooxygenase</keyword>
<evidence type="ECO:0000313" key="10">
    <source>
        <dbReference type="EMBL" id="KZO95156.1"/>
    </source>
</evidence>
<keyword evidence="7 8" id="KW-0472">Membrane</keyword>
<dbReference type="InterPro" id="IPR011566">
    <property type="entry name" value="Ubq_synth_Coq7"/>
</dbReference>
<dbReference type="EMBL" id="KV417290">
    <property type="protein sequence ID" value="KZO95156.1"/>
    <property type="molecule type" value="Genomic_DNA"/>
</dbReference>
<dbReference type="SUPFAM" id="SSF47240">
    <property type="entry name" value="Ferritin-like"/>
    <property type="match status" value="1"/>
</dbReference>
<sequence length="235" mass="25504">MPPLDILALAMLRARNLRALLPRAARASSSSSSSAPSSRYLKTDPSDAATSSSPALSNKQRTELGEIIRVDQAGEIAANWIYMGQMAVLGGDRASGPLIQEMWDQEKKHLTVMDRLQAQHRVRPTVLAPVAKIAGFGLGAVTALMGRDAAMACTEAVETVIGEHYDDQLKALAELPVKHPSLSLLREVITELRDDELEHLDTAVENHSQRTPQHALLTTIVETGCKVAIELCKRV</sequence>
<dbReference type="PANTHER" id="PTHR11237:SF4">
    <property type="entry name" value="5-DEMETHOXYUBIQUINONE HYDROXYLASE, MITOCHONDRIAL"/>
    <property type="match status" value="1"/>
</dbReference>
<evidence type="ECO:0000256" key="4">
    <source>
        <dbReference type="ARBA" id="ARBA00023002"/>
    </source>
</evidence>
<evidence type="ECO:0000256" key="1">
    <source>
        <dbReference type="ARBA" id="ARBA00004749"/>
    </source>
</evidence>
<keyword evidence="3 8" id="KW-0479">Metal-binding</keyword>
<dbReference type="Proteomes" id="UP000076738">
    <property type="component" value="Unassembled WGS sequence"/>
</dbReference>
<evidence type="ECO:0000256" key="9">
    <source>
        <dbReference type="SAM" id="MobiDB-lite"/>
    </source>
</evidence>
<comment type="cofactor">
    <cofactor evidence="8">
        <name>Fe cation</name>
        <dbReference type="ChEBI" id="CHEBI:24875"/>
    </cofactor>
    <text evidence="8">Binds 2 iron ions per subunit.</text>
</comment>
<keyword evidence="2 8" id="KW-0831">Ubiquinone biosynthesis</keyword>
<comment type="similarity">
    <text evidence="8">Belongs to the COQ7 family.</text>
</comment>
<dbReference type="EC" id="1.14.99.60" evidence="8"/>
<dbReference type="CDD" id="cd01042">
    <property type="entry name" value="DMQH"/>
    <property type="match status" value="1"/>
</dbReference>
<dbReference type="HAMAP" id="MF_01658">
    <property type="entry name" value="COQ7"/>
    <property type="match status" value="1"/>
</dbReference>
<dbReference type="STRING" id="1330018.A0A167KYS8"/>
<protein>
    <recommendedName>
        <fullName evidence="8">5-demethoxyubiquinone hydroxylase, mitochondrial</fullName>
        <shortName evidence="8">DMQ hydroxylase</shortName>
        <ecNumber evidence="8">1.14.99.60</ecNumber>
    </recommendedName>
    <alternativeName>
        <fullName evidence="8">Ubiquinone biosynthesis monooxygenase COQ7</fullName>
    </alternativeName>
</protein>
<keyword evidence="11" id="KW-1185">Reference proteome</keyword>
<feature type="compositionally biased region" description="Low complexity" evidence="9">
    <location>
        <begin position="46"/>
        <end position="55"/>
    </location>
</feature>
<dbReference type="Pfam" id="PF03232">
    <property type="entry name" value="COQ7"/>
    <property type="match status" value="1"/>
</dbReference>
<feature type="binding site" evidence="8">
    <location>
        <position position="199"/>
    </location>
    <ligand>
        <name>Fe cation</name>
        <dbReference type="ChEBI" id="CHEBI:24875"/>
        <label>2</label>
    </ligand>
</feature>
<comment type="subcellular location">
    <subcellularLocation>
        <location evidence="8">Mitochondrion inner membrane</location>
        <topology evidence="8">Peripheral membrane protein</topology>
        <orientation evidence="8">Matrix side</orientation>
    </subcellularLocation>
</comment>
<keyword evidence="5 8" id="KW-0408">Iron</keyword>
<evidence type="ECO:0000256" key="6">
    <source>
        <dbReference type="ARBA" id="ARBA00023033"/>
    </source>
</evidence>
<feature type="region of interest" description="Disordered" evidence="9">
    <location>
        <begin position="23"/>
        <end position="58"/>
    </location>
</feature>
<keyword evidence="4 8" id="KW-0560">Oxidoreductase</keyword>
<feature type="binding site" evidence="8">
    <location>
        <position position="75"/>
    </location>
    <ligand>
        <name>Fe cation</name>
        <dbReference type="ChEBI" id="CHEBI:24875"/>
        <label>1</label>
    </ligand>
</feature>
<feature type="binding site" evidence="8">
    <location>
        <position position="109"/>
    </location>
    <ligand>
        <name>Fe cation</name>
        <dbReference type="ChEBI" id="CHEBI:24875"/>
        <label>1</label>
    </ligand>
</feature>
<comment type="catalytic activity">
    <reaction evidence="8">
        <text>a 5-methoxy-2-methyl-3-(all-trans-polyprenyl)benzene-1,4-diol + AH2 + O2 = a 3-demethylubiquinol + A + H2O</text>
        <dbReference type="Rhea" id="RHEA:50908"/>
        <dbReference type="Rhea" id="RHEA-COMP:10859"/>
        <dbReference type="Rhea" id="RHEA-COMP:10914"/>
        <dbReference type="ChEBI" id="CHEBI:13193"/>
        <dbReference type="ChEBI" id="CHEBI:15377"/>
        <dbReference type="ChEBI" id="CHEBI:15379"/>
        <dbReference type="ChEBI" id="CHEBI:17499"/>
        <dbReference type="ChEBI" id="CHEBI:84167"/>
        <dbReference type="ChEBI" id="CHEBI:84422"/>
        <dbReference type="EC" id="1.14.99.60"/>
    </reaction>
</comment>
<comment type="pathway">
    <text evidence="1 8">Cofactor biosynthesis; ubiquinone biosynthesis.</text>
</comment>
<comment type="function">
    <text evidence="8">Catalyzes the hydroxylation of 2-polyprenyl-3-methyl-6-methoxy-1,4-benzoquinol (DMQH2) during ubiquinone biosynthesis. Has also a structural role in the COQ enzyme complex, stabilizing other COQ polypeptides.</text>
</comment>
<evidence type="ECO:0000256" key="5">
    <source>
        <dbReference type="ARBA" id="ARBA00023004"/>
    </source>
</evidence>
<keyword evidence="8" id="KW-0999">Mitochondrion inner membrane</keyword>
<evidence type="ECO:0000313" key="11">
    <source>
        <dbReference type="Proteomes" id="UP000076738"/>
    </source>
</evidence>
<evidence type="ECO:0000256" key="3">
    <source>
        <dbReference type="ARBA" id="ARBA00022723"/>
    </source>
</evidence>
<dbReference type="OrthoDB" id="275371at2759"/>
<organism evidence="10 11">
    <name type="scientific">Calocera viscosa (strain TUFC12733)</name>
    <dbReference type="NCBI Taxonomy" id="1330018"/>
    <lineage>
        <taxon>Eukaryota</taxon>
        <taxon>Fungi</taxon>
        <taxon>Dikarya</taxon>
        <taxon>Basidiomycota</taxon>
        <taxon>Agaricomycotina</taxon>
        <taxon>Dacrymycetes</taxon>
        <taxon>Dacrymycetales</taxon>
        <taxon>Dacrymycetaceae</taxon>
        <taxon>Calocera</taxon>
    </lineage>
</organism>
<feature type="binding site" evidence="8">
    <location>
        <position position="106"/>
    </location>
    <ligand>
        <name>Fe cation</name>
        <dbReference type="ChEBI" id="CHEBI:24875"/>
        <label>2</label>
    </ligand>
</feature>